<evidence type="ECO:0000259" key="5">
    <source>
        <dbReference type="Pfam" id="PF07940"/>
    </source>
</evidence>
<dbReference type="Gene3D" id="1.50.10.100">
    <property type="entry name" value="Chondroitin AC/alginate lyase"/>
    <property type="match status" value="1"/>
</dbReference>
<gene>
    <name evidence="7" type="ORF">JJN12_13710</name>
</gene>
<keyword evidence="8" id="KW-1185">Reference proteome</keyword>
<dbReference type="GO" id="GO:0016829">
    <property type="term" value="F:lyase activity"/>
    <property type="evidence" value="ECO:0007669"/>
    <property type="project" value="UniProtKB-KW"/>
</dbReference>
<evidence type="ECO:0000313" key="7">
    <source>
        <dbReference type="EMBL" id="MBK5898816.1"/>
    </source>
</evidence>
<feature type="domain" description="Heparin-sulfate lyase N-terminal" evidence="6">
    <location>
        <begin position="65"/>
        <end position="313"/>
    </location>
</feature>
<keyword evidence="2" id="KW-0732">Signal</keyword>
<sequence length="668" mass="76966">MNNTELLWDEFQKHLGYDKDEALKIADFCLKNCGEMMKLVMETADETAENTFLFRLPWDMEATSEVVHFDRKIKWNYVLNEDEEFIFQLNRHRYWISLGQAYRLTGNEKYVKAFIGQLLDWIDENIDIEKADKAIWRTLETGLRADYWVRAMALFADSPLITEDVKKRFFEALLVHAGHLAANPKKGFSMKSNWGVMEYTGLYILSLVLDNEEYKKTAIYFLKMGLHTQIHDDGFQWESSPMYHNEVLAAYLEVLRVAEIYGDKPFTEDEREIVKRMAYATLVRTYPNHHQLMTGDSDDTDVRDLLSQSAVIFVDSRLKSGGYKELDFEGAWLFGTKGIETYEKLETTELIGGLQISDESGEAVWRSSYNEDADFIYFRNGCLGGGHGHQDKLHIELWFEGEQILRDSGRYTYKHVEERYELKGSKIHNVPIINNLEYAPNADSWIYEKLPLSVGNYFNQKDGFLLFEGAHCGYMEAGVLLRRRVVALKPDIIVICDEIIGNKKNELSQHFAFAEDIDLKKEAGELRGKGVKCEFVVKSFDERGEVAQDIVTAKVSRHYNHIGESKALRLSTKASHFLTTIIVKNQAGEKTVINKEKVYNLTNETVLKDNEVQGYLISRGEKEYSVMLYKDDVGNGRDLNGIKGVYGIGQTMAASLHKKPEYMTVLRW</sequence>
<dbReference type="Pfam" id="PF16889">
    <property type="entry name" value="Hepar_II_III_N"/>
    <property type="match status" value="1"/>
</dbReference>
<proteinExistence type="predicted"/>
<evidence type="ECO:0000256" key="1">
    <source>
        <dbReference type="ARBA" id="ARBA00004418"/>
    </source>
</evidence>
<dbReference type="Proteomes" id="UP000604730">
    <property type="component" value="Unassembled WGS sequence"/>
</dbReference>
<evidence type="ECO:0000256" key="4">
    <source>
        <dbReference type="ARBA" id="ARBA00023239"/>
    </source>
</evidence>
<protein>
    <submittedName>
        <fullName evidence="7">Alginate lyase family protein</fullName>
    </submittedName>
</protein>
<dbReference type="InterPro" id="IPR008929">
    <property type="entry name" value="Chondroitin_lyas"/>
</dbReference>
<dbReference type="PANTHER" id="PTHR39210">
    <property type="entry name" value="HEPARIN-SULFATE LYASE"/>
    <property type="match status" value="1"/>
</dbReference>
<comment type="caution">
    <text evidence="7">The sequence shown here is derived from an EMBL/GenBank/DDBJ whole genome shotgun (WGS) entry which is preliminary data.</text>
</comment>
<dbReference type="EMBL" id="JAEPRJ010000001">
    <property type="protein sequence ID" value="MBK5898816.1"/>
    <property type="molecule type" value="Genomic_DNA"/>
</dbReference>
<dbReference type="Gene3D" id="2.70.98.70">
    <property type="match status" value="1"/>
</dbReference>
<evidence type="ECO:0000256" key="2">
    <source>
        <dbReference type="ARBA" id="ARBA00022729"/>
    </source>
</evidence>
<name>A0ABS1J3U2_9FIRM</name>
<dbReference type="RefSeq" id="WP_208430210.1">
    <property type="nucleotide sequence ID" value="NZ_JAEPRJ010000001.1"/>
</dbReference>
<evidence type="ECO:0000313" key="8">
    <source>
        <dbReference type="Proteomes" id="UP000604730"/>
    </source>
</evidence>
<keyword evidence="3" id="KW-0574">Periplasm</keyword>
<evidence type="ECO:0000256" key="3">
    <source>
        <dbReference type="ARBA" id="ARBA00022764"/>
    </source>
</evidence>
<keyword evidence="4 7" id="KW-0456">Lyase</keyword>
<dbReference type="InterPro" id="IPR012480">
    <property type="entry name" value="Hepar_II_III_C"/>
</dbReference>
<dbReference type="SUPFAM" id="SSF48230">
    <property type="entry name" value="Chondroitin AC/alginate lyase"/>
    <property type="match status" value="1"/>
</dbReference>
<comment type="subcellular location">
    <subcellularLocation>
        <location evidence="1">Periplasm</location>
    </subcellularLocation>
</comment>
<feature type="domain" description="Heparinase II/III-like C-terminal" evidence="5">
    <location>
        <begin position="359"/>
        <end position="523"/>
    </location>
</feature>
<evidence type="ECO:0000259" key="6">
    <source>
        <dbReference type="Pfam" id="PF16889"/>
    </source>
</evidence>
<dbReference type="InterPro" id="IPR031680">
    <property type="entry name" value="Hepar_II_III_N"/>
</dbReference>
<accession>A0ABS1J3U2</accession>
<dbReference type="Pfam" id="PF07940">
    <property type="entry name" value="Hepar_II_III_C"/>
    <property type="match status" value="1"/>
</dbReference>
<reference evidence="7 8" key="1">
    <citation type="submission" date="2021-01" db="EMBL/GenBank/DDBJ databases">
        <title>Isolation and description of Catonella massiliensis sp. nov., a novel Catonella species, isolated from a stable periodontitis subject.</title>
        <authorList>
            <person name="Antezack A."/>
            <person name="Boxberger M."/>
            <person name="La Scola B."/>
            <person name="Monnet-Corti V."/>
        </authorList>
    </citation>
    <scope>NUCLEOTIDE SEQUENCE [LARGE SCALE GENOMIC DNA]</scope>
    <source>
        <strain evidence="7 8">Marseille-Q4567</strain>
    </source>
</reference>
<dbReference type="PANTHER" id="PTHR39210:SF1">
    <property type="entry name" value="HEPARIN-SULFATE LYASE"/>
    <property type="match status" value="1"/>
</dbReference>
<organism evidence="7 8">
    <name type="scientific">Catonella massiliensis</name>
    <dbReference type="NCBI Taxonomy" id="2799636"/>
    <lineage>
        <taxon>Bacteria</taxon>
        <taxon>Bacillati</taxon>
        <taxon>Bacillota</taxon>
        <taxon>Clostridia</taxon>
        <taxon>Lachnospirales</taxon>
        <taxon>Lachnospiraceae</taxon>
        <taxon>Catonella</taxon>
    </lineage>
</organism>